<keyword evidence="2" id="KW-1185">Reference proteome</keyword>
<dbReference type="OrthoDB" id="10510864at2759"/>
<evidence type="ECO:0000313" key="1">
    <source>
        <dbReference type="EMBL" id="KAG7373279.1"/>
    </source>
</evidence>
<accession>A0A9K3M390</accession>
<proteinExistence type="predicted"/>
<dbReference type="Proteomes" id="UP000693970">
    <property type="component" value="Unassembled WGS sequence"/>
</dbReference>
<reference evidence="1" key="2">
    <citation type="submission" date="2021-04" db="EMBL/GenBank/DDBJ databases">
        <authorList>
            <person name="Podell S."/>
        </authorList>
    </citation>
    <scope>NUCLEOTIDE SEQUENCE</scope>
    <source>
        <strain evidence="1">Hildebrandi</strain>
    </source>
</reference>
<sequence length="204" mass="22835">MSALVKFEVLAAQTKEFNASATSAKLDVQVENLSPGYLAALDENSSESEIRYDGTLYAEGTYEWCNSALSDQLCDSEWDAMCSNAFAQGDDGNAQRRVLAAKGKRYLKDTEANQVEPKSGRQYRDISAELDVVLERISPGFWGNYSLHNSEEVIRGDPDVRFDDDPDTWCQSENADYLSDSDWDKKCGLRKGGDFRRQHTTGML</sequence>
<evidence type="ECO:0000313" key="2">
    <source>
        <dbReference type="Proteomes" id="UP000693970"/>
    </source>
</evidence>
<comment type="caution">
    <text evidence="1">The sequence shown here is derived from an EMBL/GenBank/DDBJ whole genome shotgun (WGS) entry which is preliminary data.</text>
</comment>
<gene>
    <name evidence="1" type="ORF">IV203_034003</name>
</gene>
<dbReference type="AlphaFoldDB" id="A0A9K3M390"/>
<reference evidence="1" key="1">
    <citation type="journal article" date="2021" name="Sci. Rep.">
        <title>Diploid genomic architecture of Nitzschia inconspicua, an elite biomass production diatom.</title>
        <authorList>
            <person name="Oliver A."/>
            <person name="Podell S."/>
            <person name="Pinowska A."/>
            <person name="Traller J.C."/>
            <person name="Smith S.R."/>
            <person name="McClure R."/>
            <person name="Beliaev A."/>
            <person name="Bohutskyi P."/>
            <person name="Hill E.A."/>
            <person name="Rabines A."/>
            <person name="Zheng H."/>
            <person name="Allen L.Z."/>
            <person name="Kuo A."/>
            <person name="Grigoriev I.V."/>
            <person name="Allen A.E."/>
            <person name="Hazlebeck D."/>
            <person name="Allen E.E."/>
        </authorList>
    </citation>
    <scope>NUCLEOTIDE SEQUENCE</scope>
    <source>
        <strain evidence="1">Hildebrandi</strain>
    </source>
</reference>
<organism evidence="1 2">
    <name type="scientific">Nitzschia inconspicua</name>
    <dbReference type="NCBI Taxonomy" id="303405"/>
    <lineage>
        <taxon>Eukaryota</taxon>
        <taxon>Sar</taxon>
        <taxon>Stramenopiles</taxon>
        <taxon>Ochrophyta</taxon>
        <taxon>Bacillariophyta</taxon>
        <taxon>Bacillariophyceae</taxon>
        <taxon>Bacillariophycidae</taxon>
        <taxon>Bacillariales</taxon>
        <taxon>Bacillariaceae</taxon>
        <taxon>Nitzschia</taxon>
    </lineage>
</organism>
<protein>
    <submittedName>
        <fullName evidence="1">Uncharacterized protein</fullName>
    </submittedName>
</protein>
<dbReference type="EMBL" id="JAGRRH010000002">
    <property type="protein sequence ID" value="KAG7373279.1"/>
    <property type="molecule type" value="Genomic_DNA"/>
</dbReference>
<name>A0A9K3M390_9STRA</name>